<evidence type="ECO:0000313" key="11">
    <source>
        <dbReference type="Proteomes" id="UP000297475"/>
    </source>
</evidence>
<comment type="pathway">
    <text evidence="3">Cofactor biosynthesis; tetrahydrofolate biosynthesis; 7,8-dihydrofolate from 2-amino-4-hydroxy-6-hydroxymethyl-7,8-dihydropteridine diphosphate and 4-aminobenzoate: step 1/2.</text>
</comment>
<evidence type="ECO:0000256" key="3">
    <source>
        <dbReference type="ARBA" id="ARBA00004763"/>
    </source>
</evidence>
<evidence type="ECO:0000256" key="5">
    <source>
        <dbReference type="ARBA" id="ARBA00022679"/>
    </source>
</evidence>
<dbReference type="PROSITE" id="PS00793">
    <property type="entry name" value="DHPS_2"/>
    <property type="match status" value="1"/>
</dbReference>
<dbReference type="GO" id="GO:0005829">
    <property type="term" value="C:cytosol"/>
    <property type="evidence" value="ECO:0007669"/>
    <property type="project" value="TreeGrafter"/>
</dbReference>
<dbReference type="PANTHER" id="PTHR20941">
    <property type="entry name" value="FOLATE SYNTHESIS PROTEINS"/>
    <property type="match status" value="1"/>
</dbReference>
<keyword evidence="8" id="KW-0289">Folate biosynthesis</keyword>
<dbReference type="EC" id="2.5.1.15" evidence="4"/>
<evidence type="ECO:0000256" key="6">
    <source>
        <dbReference type="ARBA" id="ARBA00022723"/>
    </source>
</evidence>
<evidence type="ECO:0000313" key="10">
    <source>
        <dbReference type="EMBL" id="TGG94315.1"/>
    </source>
</evidence>
<sequence>MGVLNVTPDSFSDGGRFHAPDQALDQAAQMVAAGVDIVDIGGESTRPGAAPVSEQQELDRVLPVLEGLRQRFDVWISVDTSSPAVMRAAATAGADMLNDVRALSREGALAAAVDTGLPVCLMHMQGEPANMQSDPRYDDVVNQVVGYLTERRDAALAAGIPAGRIVLDPGFGFGKTLEHNLALVRALPGLAELGHPLLVGLSRKSMLGRITGRPVDQRLGASVAAALLCAQRGAQIIRVHDVAETVDALAVWQAVMRIGSVSESRESVK</sequence>
<dbReference type="Gene3D" id="3.20.20.20">
    <property type="entry name" value="Dihydropteroate synthase-like"/>
    <property type="match status" value="1"/>
</dbReference>
<dbReference type="InterPro" id="IPR006390">
    <property type="entry name" value="DHP_synth_dom"/>
</dbReference>
<dbReference type="Proteomes" id="UP000297475">
    <property type="component" value="Unassembled WGS sequence"/>
</dbReference>
<proteinExistence type="predicted"/>
<dbReference type="Pfam" id="PF00809">
    <property type="entry name" value="Pterin_bind"/>
    <property type="match status" value="1"/>
</dbReference>
<evidence type="ECO:0000256" key="1">
    <source>
        <dbReference type="ARBA" id="ARBA00000012"/>
    </source>
</evidence>
<keyword evidence="11" id="KW-1185">Reference proteome</keyword>
<dbReference type="SUPFAM" id="SSF51717">
    <property type="entry name" value="Dihydropteroate synthetase-like"/>
    <property type="match status" value="1"/>
</dbReference>
<keyword evidence="5 10" id="KW-0808">Transferase</keyword>
<dbReference type="NCBIfam" id="TIGR01496">
    <property type="entry name" value="DHPS"/>
    <property type="match status" value="1"/>
</dbReference>
<dbReference type="EMBL" id="SRMF01000002">
    <property type="protein sequence ID" value="TGG94315.1"/>
    <property type="molecule type" value="Genomic_DNA"/>
</dbReference>
<evidence type="ECO:0000256" key="4">
    <source>
        <dbReference type="ARBA" id="ARBA00012458"/>
    </source>
</evidence>
<name>A0A4Z0WCU6_9GAMM</name>
<dbReference type="GO" id="GO:0046872">
    <property type="term" value="F:metal ion binding"/>
    <property type="evidence" value="ECO:0007669"/>
    <property type="project" value="UniProtKB-KW"/>
</dbReference>
<dbReference type="InterPro" id="IPR045031">
    <property type="entry name" value="DHP_synth-like"/>
</dbReference>
<dbReference type="InterPro" id="IPR000489">
    <property type="entry name" value="Pterin-binding_dom"/>
</dbReference>
<dbReference type="PROSITE" id="PS50972">
    <property type="entry name" value="PTERIN_BINDING"/>
    <property type="match status" value="1"/>
</dbReference>
<dbReference type="InterPro" id="IPR011005">
    <property type="entry name" value="Dihydropteroate_synth-like_sf"/>
</dbReference>
<organism evidence="10 11">
    <name type="scientific">Natronospirillum operosum</name>
    <dbReference type="NCBI Taxonomy" id="2759953"/>
    <lineage>
        <taxon>Bacteria</taxon>
        <taxon>Pseudomonadati</taxon>
        <taxon>Pseudomonadota</taxon>
        <taxon>Gammaproteobacteria</taxon>
        <taxon>Oceanospirillales</taxon>
        <taxon>Natronospirillaceae</taxon>
        <taxon>Natronospirillum</taxon>
    </lineage>
</organism>
<dbReference type="GO" id="GO:0046654">
    <property type="term" value="P:tetrahydrofolate biosynthetic process"/>
    <property type="evidence" value="ECO:0007669"/>
    <property type="project" value="TreeGrafter"/>
</dbReference>
<comment type="caution">
    <text evidence="10">The sequence shown here is derived from an EMBL/GenBank/DDBJ whole genome shotgun (WGS) entry which is preliminary data.</text>
</comment>
<keyword evidence="7" id="KW-0460">Magnesium</keyword>
<evidence type="ECO:0000256" key="7">
    <source>
        <dbReference type="ARBA" id="ARBA00022842"/>
    </source>
</evidence>
<dbReference type="CDD" id="cd00739">
    <property type="entry name" value="DHPS"/>
    <property type="match status" value="1"/>
</dbReference>
<keyword evidence="6" id="KW-0479">Metal-binding</keyword>
<dbReference type="GO" id="GO:0004156">
    <property type="term" value="F:dihydropteroate synthase activity"/>
    <property type="evidence" value="ECO:0007669"/>
    <property type="project" value="UniProtKB-EC"/>
</dbReference>
<reference evidence="10 11" key="1">
    <citation type="submission" date="2019-04" db="EMBL/GenBank/DDBJ databases">
        <title>Natronospirillum operosus gen. nov., sp. nov., a haloalkaliphilic satellite isolated from decaying biomass of laboratory culture of cyanobacterium Geitlerinema sp. and proposal of Natronospirillaceae fam. nov. and Saccharospirillaceae fam. nov.</title>
        <authorList>
            <person name="Kevbrin V."/>
            <person name="Boltyanskaya Y."/>
            <person name="Koziaeva V."/>
            <person name="Grouzdev D.S."/>
            <person name="Park M."/>
            <person name="Cho J."/>
        </authorList>
    </citation>
    <scope>NUCLEOTIDE SEQUENCE [LARGE SCALE GENOMIC DNA]</scope>
    <source>
        <strain evidence="10 11">G-116</strain>
    </source>
</reference>
<dbReference type="PANTHER" id="PTHR20941:SF1">
    <property type="entry name" value="FOLIC ACID SYNTHESIS PROTEIN FOL1"/>
    <property type="match status" value="1"/>
</dbReference>
<feature type="domain" description="Pterin-binding" evidence="9">
    <location>
        <begin position="1"/>
        <end position="250"/>
    </location>
</feature>
<evidence type="ECO:0000256" key="2">
    <source>
        <dbReference type="ARBA" id="ARBA00001946"/>
    </source>
</evidence>
<gene>
    <name evidence="10" type="primary">folP</name>
    <name evidence="10" type="ORF">E4656_08100</name>
</gene>
<evidence type="ECO:0000256" key="8">
    <source>
        <dbReference type="ARBA" id="ARBA00022909"/>
    </source>
</evidence>
<dbReference type="OrthoDB" id="9811744at2"/>
<dbReference type="AlphaFoldDB" id="A0A4Z0WCU6"/>
<accession>A0A4Z0WCU6</accession>
<protein>
    <recommendedName>
        <fullName evidence="4">dihydropteroate synthase</fullName>
        <ecNumber evidence="4">2.5.1.15</ecNumber>
    </recommendedName>
</protein>
<comment type="catalytic activity">
    <reaction evidence="1">
        <text>(7,8-dihydropterin-6-yl)methyl diphosphate + 4-aminobenzoate = 7,8-dihydropteroate + diphosphate</text>
        <dbReference type="Rhea" id="RHEA:19949"/>
        <dbReference type="ChEBI" id="CHEBI:17836"/>
        <dbReference type="ChEBI" id="CHEBI:17839"/>
        <dbReference type="ChEBI" id="CHEBI:33019"/>
        <dbReference type="ChEBI" id="CHEBI:72950"/>
        <dbReference type="EC" id="2.5.1.15"/>
    </reaction>
</comment>
<comment type="cofactor">
    <cofactor evidence="2">
        <name>Mg(2+)</name>
        <dbReference type="ChEBI" id="CHEBI:18420"/>
    </cofactor>
</comment>
<dbReference type="GO" id="GO:0046656">
    <property type="term" value="P:folic acid biosynthetic process"/>
    <property type="evidence" value="ECO:0007669"/>
    <property type="project" value="UniProtKB-KW"/>
</dbReference>
<evidence type="ECO:0000259" key="9">
    <source>
        <dbReference type="PROSITE" id="PS50972"/>
    </source>
</evidence>